<evidence type="ECO:0000256" key="7">
    <source>
        <dbReference type="ARBA" id="ARBA00022989"/>
    </source>
</evidence>
<evidence type="ECO:0000256" key="5">
    <source>
        <dbReference type="ARBA" id="ARBA00022692"/>
    </source>
</evidence>
<dbReference type="Pfam" id="PF01758">
    <property type="entry name" value="SBF"/>
    <property type="match status" value="1"/>
</dbReference>
<feature type="transmembrane region" description="Helical" evidence="9">
    <location>
        <begin position="55"/>
        <end position="74"/>
    </location>
</feature>
<keyword evidence="8 9" id="KW-0472">Membrane</keyword>
<evidence type="ECO:0000256" key="8">
    <source>
        <dbReference type="ARBA" id="ARBA00023136"/>
    </source>
</evidence>
<accession>A0A1M2VSE8</accession>
<feature type="transmembrane region" description="Helical" evidence="9">
    <location>
        <begin position="297"/>
        <end position="323"/>
    </location>
</feature>
<feature type="transmembrane region" description="Helical" evidence="9">
    <location>
        <begin position="223"/>
        <end position="245"/>
    </location>
</feature>
<dbReference type="EMBL" id="MNAD01000776">
    <property type="protein sequence ID" value="OJT10470.1"/>
    <property type="molecule type" value="Genomic_DNA"/>
</dbReference>
<evidence type="ECO:0000256" key="2">
    <source>
        <dbReference type="ARBA" id="ARBA00010110"/>
    </source>
</evidence>
<dbReference type="GO" id="GO:0046685">
    <property type="term" value="P:response to arsenic-containing substance"/>
    <property type="evidence" value="ECO:0007669"/>
    <property type="project" value="UniProtKB-KW"/>
</dbReference>
<dbReference type="NCBIfam" id="TIGR00832">
    <property type="entry name" value="acr3"/>
    <property type="match status" value="1"/>
</dbReference>
<dbReference type="OMA" id="MVLMWGY"/>
<comment type="similarity">
    <text evidence="2">Belongs to the arsenical resistance-3 (ACR3) (TC 2.A.59) family.</text>
</comment>
<evidence type="ECO:0000313" key="10">
    <source>
        <dbReference type="EMBL" id="OJT10470.1"/>
    </source>
</evidence>
<keyword evidence="7 9" id="KW-1133">Transmembrane helix</keyword>
<evidence type="ECO:0000256" key="1">
    <source>
        <dbReference type="ARBA" id="ARBA00004651"/>
    </source>
</evidence>
<keyword evidence="3" id="KW-0813">Transport</keyword>
<dbReference type="InterPro" id="IPR004706">
    <property type="entry name" value="Arsenical-R_Acr3"/>
</dbReference>
<dbReference type="GO" id="GO:0015104">
    <property type="term" value="F:antimonite transmembrane transporter activity"/>
    <property type="evidence" value="ECO:0007669"/>
    <property type="project" value="TreeGrafter"/>
</dbReference>
<dbReference type="GO" id="GO:0015105">
    <property type="term" value="F:arsenite transmembrane transporter activity"/>
    <property type="evidence" value="ECO:0007669"/>
    <property type="project" value="TreeGrafter"/>
</dbReference>
<evidence type="ECO:0000313" key="11">
    <source>
        <dbReference type="Proteomes" id="UP000184267"/>
    </source>
</evidence>
<evidence type="ECO:0000256" key="3">
    <source>
        <dbReference type="ARBA" id="ARBA00022448"/>
    </source>
</evidence>
<keyword evidence="6" id="KW-0059">Arsenical resistance</keyword>
<dbReference type="PANTHER" id="PTHR43057:SF1">
    <property type="entry name" value="ARSENICAL-RESISTANCE PROTEIN 3"/>
    <property type="match status" value="1"/>
</dbReference>
<protein>
    <submittedName>
        <fullName evidence="10">Arsenite resistance protein ArsB</fullName>
    </submittedName>
</protein>
<keyword evidence="4" id="KW-1003">Cell membrane</keyword>
<dbReference type="STRING" id="154538.A0A1M2VSE8"/>
<dbReference type="Gene3D" id="1.20.1530.20">
    <property type="match status" value="1"/>
</dbReference>
<proteinExistence type="inferred from homology"/>
<feature type="transmembrane region" description="Helical" evidence="9">
    <location>
        <begin position="155"/>
        <end position="174"/>
    </location>
</feature>
<dbReference type="InterPro" id="IPR002657">
    <property type="entry name" value="BilAc:Na_symport/Acr3"/>
</dbReference>
<dbReference type="OrthoDB" id="187348at2759"/>
<feature type="transmembrane region" description="Helical" evidence="9">
    <location>
        <begin position="387"/>
        <end position="410"/>
    </location>
</feature>
<name>A0A1M2VSE8_TRAPU</name>
<evidence type="ECO:0000256" key="9">
    <source>
        <dbReference type="SAM" id="Phobius"/>
    </source>
</evidence>
<dbReference type="GO" id="GO:0015297">
    <property type="term" value="F:antiporter activity"/>
    <property type="evidence" value="ECO:0007669"/>
    <property type="project" value="InterPro"/>
</dbReference>
<feature type="transmembrane region" description="Helical" evidence="9">
    <location>
        <begin position="126"/>
        <end position="149"/>
    </location>
</feature>
<evidence type="ECO:0000256" key="6">
    <source>
        <dbReference type="ARBA" id="ARBA00022849"/>
    </source>
</evidence>
<comment type="subcellular location">
    <subcellularLocation>
        <location evidence="1">Cell membrane</location>
        <topology evidence="1">Multi-pass membrane protein</topology>
    </subcellularLocation>
</comment>
<sequence length="442" mass="47810">MEQEKSAALTISAAPAQDQGHVEANESADSENTSALEVYEAPAALMKNLGILDRLLTPAILLCMIAGVLIGNYVPGVQEAFDTARFQSVSAPIAAGLIVMMWPILTKVRYEALPALLPTRRMLAHVLLSLLLNWVVAPLLMLALAWAALPDLPTYRAGVIMVGLARCIAMVMVWSQLARGDAEYCAVLVVLNSVLQIALYAPFALLFVNILGGGGGVHQTIHVSYGSVAISVLIYLGIPLAAGVVTRFTMLRLTSRAFFETRFLPYFGPLALLGLLYTIVVMFAYQGRHIVHNLGPVFRVFVPLVVYFVLMWSATFALVWRFARRERRAAKERGGAAGVGTGAAVGRMPLWSYEMAVVQSFTAASNNFELAIAVTIAVYGVGSDQALAATIGPLVEVPVLLALTWVALFLHRKLRWSEDVELGGQVQARRSNDASEESEKSP</sequence>
<dbReference type="GO" id="GO:0005886">
    <property type="term" value="C:plasma membrane"/>
    <property type="evidence" value="ECO:0007669"/>
    <property type="project" value="UniProtKB-SubCell"/>
</dbReference>
<keyword evidence="5 9" id="KW-0812">Transmembrane</keyword>
<feature type="transmembrane region" description="Helical" evidence="9">
    <location>
        <begin position="356"/>
        <end position="381"/>
    </location>
</feature>
<dbReference type="Proteomes" id="UP000184267">
    <property type="component" value="Unassembled WGS sequence"/>
</dbReference>
<dbReference type="PANTHER" id="PTHR43057">
    <property type="entry name" value="ARSENITE EFFLUX TRANSPORTER"/>
    <property type="match status" value="1"/>
</dbReference>
<feature type="transmembrane region" description="Helical" evidence="9">
    <location>
        <begin position="86"/>
        <end position="105"/>
    </location>
</feature>
<gene>
    <name evidence="10" type="ORF">TRAPUB_13069</name>
</gene>
<dbReference type="InterPro" id="IPR038770">
    <property type="entry name" value="Na+/solute_symporter_sf"/>
</dbReference>
<dbReference type="AlphaFoldDB" id="A0A1M2VSE8"/>
<organism evidence="10 11">
    <name type="scientific">Trametes pubescens</name>
    <name type="common">White-rot fungus</name>
    <dbReference type="NCBI Taxonomy" id="154538"/>
    <lineage>
        <taxon>Eukaryota</taxon>
        <taxon>Fungi</taxon>
        <taxon>Dikarya</taxon>
        <taxon>Basidiomycota</taxon>
        <taxon>Agaricomycotina</taxon>
        <taxon>Agaricomycetes</taxon>
        <taxon>Polyporales</taxon>
        <taxon>Polyporaceae</taxon>
        <taxon>Trametes</taxon>
    </lineage>
</organism>
<feature type="transmembrane region" description="Helical" evidence="9">
    <location>
        <begin position="266"/>
        <end position="285"/>
    </location>
</feature>
<dbReference type="FunFam" id="1.20.1530.20:FF:000009">
    <property type="entry name" value="Arsenite transporter, ACR3 family"/>
    <property type="match status" value="1"/>
</dbReference>
<keyword evidence="11" id="KW-1185">Reference proteome</keyword>
<feature type="transmembrane region" description="Helical" evidence="9">
    <location>
        <begin position="186"/>
        <end position="211"/>
    </location>
</feature>
<evidence type="ECO:0000256" key="4">
    <source>
        <dbReference type="ARBA" id="ARBA00022475"/>
    </source>
</evidence>
<comment type="caution">
    <text evidence="10">The sequence shown here is derived from an EMBL/GenBank/DDBJ whole genome shotgun (WGS) entry which is preliminary data.</text>
</comment>
<reference evidence="10 11" key="1">
    <citation type="submission" date="2016-10" db="EMBL/GenBank/DDBJ databases">
        <title>Genome sequence of the basidiomycete white-rot fungus Trametes pubescens.</title>
        <authorList>
            <person name="Makela M.R."/>
            <person name="Granchi Z."/>
            <person name="Peng M."/>
            <person name="De Vries R.P."/>
            <person name="Grigoriev I."/>
            <person name="Riley R."/>
            <person name="Hilden K."/>
        </authorList>
    </citation>
    <scope>NUCLEOTIDE SEQUENCE [LARGE SCALE GENOMIC DNA]</scope>
    <source>
        <strain evidence="10 11">FBCC735</strain>
    </source>
</reference>